<evidence type="ECO:0000313" key="5">
    <source>
        <dbReference type="Proteomes" id="UP000054823"/>
    </source>
</evidence>
<proteinExistence type="predicted"/>
<accession>A0A0N7LS05</accession>
<gene>
    <name evidence="2" type="ORF">SHM7688_01722</name>
    <name evidence="3" type="ORF">SHM7688_01723</name>
    <name evidence="4" type="ORF">SHM7688_03588</name>
</gene>
<protein>
    <recommendedName>
        <fullName evidence="6">Flp pilus assembly protein, pilin Flp</fullName>
    </recommendedName>
</protein>
<dbReference type="EMBL" id="CYPW01000017">
    <property type="protein sequence ID" value="CUH52276.1"/>
    <property type="molecule type" value="Genomic_DNA"/>
</dbReference>
<dbReference type="AlphaFoldDB" id="A0A0N7LS05"/>
<dbReference type="RefSeq" id="WP_058239504.1">
    <property type="nucleotide sequence ID" value="NZ_CYPW01000017.1"/>
</dbReference>
<dbReference type="EMBL" id="CYPW01000017">
    <property type="protein sequence ID" value="CUH52277.1"/>
    <property type="molecule type" value="Genomic_DNA"/>
</dbReference>
<evidence type="ECO:0000313" key="2">
    <source>
        <dbReference type="EMBL" id="CUH52276.1"/>
    </source>
</evidence>
<dbReference type="Proteomes" id="UP000054823">
    <property type="component" value="Unassembled WGS sequence"/>
</dbReference>
<sequence length="71" mass="6953">MIKFIKNFRKDEAGAVTVDWVVLTAAVVGLAVAAFTAIETSTSTLTGQAAGALNGADAATATIAPGAAADS</sequence>
<dbReference type="STRING" id="321267.SHM7688_01722"/>
<evidence type="ECO:0000313" key="3">
    <source>
        <dbReference type="EMBL" id="CUH52277.1"/>
    </source>
</evidence>
<reference evidence="2 5" key="1">
    <citation type="submission" date="2015-09" db="EMBL/GenBank/DDBJ databases">
        <authorList>
            <consortium name="Swine Surveillance"/>
        </authorList>
    </citation>
    <scope>NUCLEOTIDE SEQUENCE [LARGE SCALE GENOMIC DNA]</scope>
    <source>
        <strain evidence="2 5">CECT 7688</strain>
    </source>
</reference>
<keyword evidence="1" id="KW-1133">Transmembrane helix</keyword>
<keyword evidence="5" id="KW-1185">Reference proteome</keyword>
<evidence type="ECO:0008006" key="6">
    <source>
        <dbReference type="Google" id="ProtNLM"/>
    </source>
</evidence>
<evidence type="ECO:0000313" key="4">
    <source>
        <dbReference type="EMBL" id="CUH54118.1"/>
    </source>
</evidence>
<keyword evidence="1" id="KW-0472">Membrane</keyword>
<name>A0A0N7LS05_9RHOB</name>
<feature type="transmembrane region" description="Helical" evidence="1">
    <location>
        <begin position="20"/>
        <end position="38"/>
    </location>
</feature>
<dbReference type="EMBL" id="CYPW01000039">
    <property type="protein sequence ID" value="CUH54118.1"/>
    <property type="molecule type" value="Genomic_DNA"/>
</dbReference>
<evidence type="ECO:0000256" key="1">
    <source>
        <dbReference type="SAM" id="Phobius"/>
    </source>
</evidence>
<organism evidence="2 5">
    <name type="scientific">Shimia marina</name>
    <dbReference type="NCBI Taxonomy" id="321267"/>
    <lineage>
        <taxon>Bacteria</taxon>
        <taxon>Pseudomonadati</taxon>
        <taxon>Pseudomonadota</taxon>
        <taxon>Alphaproteobacteria</taxon>
        <taxon>Rhodobacterales</taxon>
        <taxon>Roseobacteraceae</taxon>
    </lineage>
</organism>
<keyword evidence="1" id="KW-0812">Transmembrane</keyword>